<organism evidence="1 2">
    <name type="scientific">Weissella sagaensis</name>
    <dbReference type="NCBI Taxonomy" id="2559928"/>
    <lineage>
        <taxon>Bacteria</taxon>
        <taxon>Bacillati</taxon>
        <taxon>Bacillota</taxon>
        <taxon>Bacilli</taxon>
        <taxon>Lactobacillales</taxon>
        <taxon>Lactobacillaceae</taxon>
        <taxon>Weissella</taxon>
    </lineage>
</organism>
<comment type="caution">
    <text evidence="1">The sequence shown here is derived from an EMBL/GenBank/DDBJ whole genome shotgun (WGS) entry which is preliminary data.</text>
</comment>
<sequence length="86" mass="9903">MTNNSLTDYPALVGAVQSIADRLEFNDNGRQWMNKQQAQAYVNLGKRAFQRLVDDEAIPVHNLESHGLARLERYNRDELDEAMKQL</sequence>
<reference evidence="2" key="1">
    <citation type="journal article" date="2019" name="Int. J. Syst. Evol. Microbiol.">
        <title>The Global Catalogue of Microorganisms (GCM) 10K type strain sequencing project: providing services to taxonomists for standard genome sequencing and annotation.</title>
        <authorList>
            <consortium name="The Broad Institute Genomics Platform"/>
            <consortium name="The Broad Institute Genome Sequencing Center for Infectious Disease"/>
            <person name="Wu L."/>
            <person name="Ma J."/>
        </authorList>
    </citation>
    <scope>NUCLEOTIDE SEQUENCE [LARGE SCALE GENOMIC DNA]</scope>
    <source>
        <strain evidence="2">CCM 8924</strain>
    </source>
</reference>
<evidence type="ECO:0000313" key="2">
    <source>
        <dbReference type="Proteomes" id="UP001596158"/>
    </source>
</evidence>
<protein>
    <recommendedName>
        <fullName evidence="3">DNA-binding protein</fullName>
    </recommendedName>
</protein>
<accession>A0ABW1RTA3</accession>
<dbReference type="Proteomes" id="UP001596158">
    <property type="component" value="Unassembled WGS sequence"/>
</dbReference>
<evidence type="ECO:0000313" key="1">
    <source>
        <dbReference type="EMBL" id="MFC6178658.1"/>
    </source>
</evidence>
<keyword evidence="2" id="KW-1185">Reference proteome</keyword>
<evidence type="ECO:0008006" key="3">
    <source>
        <dbReference type="Google" id="ProtNLM"/>
    </source>
</evidence>
<name>A0ABW1RTA3_9LACO</name>
<dbReference type="RefSeq" id="WP_137600631.1">
    <property type="nucleotide sequence ID" value="NZ_BJDT01000004.1"/>
</dbReference>
<gene>
    <name evidence="1" type="ORF">ACFQGR_04565</name>
</gene>
<proteinExistence type="predicted"/>
<dbReference type="EMBL" id="JBHSSG010000010">
    <property type="protein sequence ID" value="MFC6178658.1"/>
    <property type="molecule type" value="Genomic_DNA"/>
</dbReference>